<evidence type="ECO:0000313" key="2">
    <source>
        <dbReference type="EMBL" id="EGT40768.1"/>
    </source>
</evidence>
<dbReference type="Pfam" id="PF17175">
    <property type="entry name" value="MOLO1"/>
    <property type="match status" value="1"/>
</dbReference>
<dbReference type="Gene3D" id="3.10.310.50">
    <property type="match status" value="1"/>
</dbReference>
<keyword evidence="3" id="KW-1185">Reference proteome</keyword>
<dbReference type="PANTHER" id="PTHR33748">
    <property type="entry name" value="PROTEIN CBG04600"/>
    <property type="match status" value="1"/>
</dbReference>
<gene>
    <name evidence="2" type="ORF">CAEBREN_16852</name>
</gene>
<name>G0MAB5_CAEBE</name>
<dbReference type="InParanoid" id="G0MAB5"/>
<accession>G0MAB5</accession>
<dbReference type="OrthoDB" id="5793716at2759"/>
<dbReference type="InterPro" id="IPR033438">
    <property type="entry name" value="MOLO1"/>
</dbReference>
<feature type="chain" id="PRO_5003402936" description="TPM domain-containing protein" evidence="1">
    <location>
        <begin position="19"/>
        <end position="214"/>
    </location>
</feature>
<organism evidence="3">
    <name type="scientific">Caenorhabditis brenneri</name>
    <name type="common">Nematode worm</name>
    <dbReference type="NCBI Taxonomy" id="135651"/>
    <lineage>
        <taxon>Eukaryota</taxon>
        <taxon>Metazoa</taxon>
        <taxon>Ecdysozoa</taxon>
        <taxon>Nematoda</taxon>
        <taxon>Chromadorea</taxon>
        <taxon>Rhabditida</taxon>
        <taxon>Rhabditina</taxon>
        <taxon>Rhabditomorpha</taxon>
        <taxon>Rhabditoidea</taxon>
        <taxon>Rhabditidae</taxon>
        <taxon>Peloderinae</taxon>
        <taxon>Caenorhabditis</taxon>
    </lineage>
</organism>
<dbReference type="HOGENOM" id="CLU_108653_0_0_1"/>
<dbReference type="AlphaFoldDB" id="G0MAB5"/>
<keyword evidence="1" id="KW-0732">Signal</keyword>
<proteinExistence type="predicted"/>
<evidence type="ECO:0008006" key="4">
    <source>
        <dbReference type="Google" id="ProtNLM"/>
    </source>
</evidence>
<dbReference type="eggNOG" id="ENOG502SUMQ">
    <property type="taxonomic scope" value="Eukaryota"/>
</dbReference>
<evidence type="ECO:0000256" key="1">
    <source>
        <dbReference type="SAM" id="SignalP"/>
    </source>
</evidence>
<dbReference type="EMBL" id="GL379788">
    <property type="protein sequence ID" value="EGT40768.1"/>
    <property type="molecule type" value="Genomic_DNA"/>
</dbReference>
<dbReference type="PROSITE" id="PS51257">
    <property type="entry name" value="PROKAR_LIPOPROTEIN"/>
    <property type="match status" value="1"/>
</dbReference>
<dbReference type="GO" id="GO:0005892">
    <property type="term" value="C:acetylcholine-gated channel complex"/>
    <property type="evidence" value="ECO:0007669"/>
    <property type="project" value="InterPro"/>
</dbReference>
<dbReference type="PANTHER" id="PTHR33748:SF1">
    <property type="entry name" value="TPM_PHOSPHATASE DOMAIN-CONTAINING PROTEIN"/>
    <property type="match status" value="1"/>
</dbReference>
<dbReference type="OMA" id="CDPYETL"/>
<dbReference type="Proteomes" id="UP000008068">
    <property type="component" value="Unassembled WGS sequence"/>
</dbReference>
<protein>
    <recommendedName>
        <fullName evidence="4">TPM domain-containing protein</fullName>
    </recommendedName>
</protein>
<dbReference type="STRING" id="135651.G0MAB5"/>
<feature type="signal peptide" evidence="1">
    <location>
        <begin position="1"/>
        <end position="18"/>
    </location>
</feature>
<reference evidence="3" key="1">
    <citation type="submission" date="2011-07" db="EMBL/GenBank/DDBJ databases">
        <authorList>
            <consortium name="Caenorhabditis brenneri Sequencing and Analysis Consortium"/>
            <person name="Wilson R.K."/>
        </authorList>
    </citation>
    <scope>NUCLEOTIDE SEQUENCE [LARGE SCALE GENOMIC DNA]</scope>
    <source>
        <strain evidence="3">PB2801</strain>
    </source>
</reference>
<sequence length="214" mass="23818">MLKTTAILLSVFTVLVSCADEDYTIESYPNPKRGSYKECGLRSAGLVCDPYETLSESERMRINTQLVNFVSKTEEGGNKDFCSRKGTDAMFVIINKASQQFADGLREHWSNIDTQCGRFGLLVLALEDRRIYGSFDQRSPINMIQLQAIIATEENHIQTGSYTTAVTNILKEVAASMTPQNVTTTKAPETTTKSSPIQLPIFFLLLVAVFAHFL</sequence>
<evidence type="ECO:0000313" key="3">
    <source>
        <dbReference type="Proteomes" id="UP000008068"/>
    </source>
</evidence>
<dbReference type="FunCoup" id="G0MAB5">
    <property type="interactions" value="21"/>
</dbReference>